<feature type="active site" description="Charge relay system" evidence="6">
    <location>
        <position position="164"/>
    </location>
</feature>
<evidence type="ECO:0000259" key="9">
    <source>
        <dbReference type="Pfam" id="PF05922"/>
    </source>
</evidence>
<dbReference type="InterPro" id="IPR036852">
    <property type="entry name" value="Peptidase_S8/S53_dom_sf"/>
</dbReference>
<feature type="domain" description="Peptidase S8/S53" evidence="8">
    <location>
        <begin position="129"/>
        <end position="334"/>
    </location>
</feature>
<dbReference type="GO" id="GO:0006508">
    <property type="term" value="P:proteolysis"/>
    <property type="evidence" value="ECO:0007669"/>
    <property type="project" value="UniProtKB-KW"/>
</dbReference>
<evidence type="ECO:0000256" key="7">
    <source>
        <dbReference type="RuleBase" id="RU003355"/>
    </source>
</evidence>
<feature type="domain" description="Inhibitor I9" evidence="9">
    <location>
        <begin position="26"/>
        <end position="90"/>
    </location>
</feature>
<evidence type="ECO:0000256" key="5">
    <source>
        <dbReference type="ARBA" id="ARBA00022825"/>
    </source>
</evidence>
<keyword evidence="5 6" id="KW-0720">Serine protease</keyword>
<evidence type="ECO:0008006" key="12">
    <source>
        <dbReference type="Google" id="ProtNLM"/>
    </source>
</evidence>
<comment type="caution">
    <text evidence="10">The sequence shown here is derived from an EMBL/GenBank/DDBJ whole genome shotgun (WGS) entry which is preliminary data.</text>
</comment>
<dbReference type="Gene3D" id="3.40.50.200">
    <property type="entry name" value="Peptidase S8/S53 domain"/>
    <property type="match status" value="1"/>
</dbReference>
<keyword evidence="3" id="KW-0732">Signal</keyword>
<dbReference type="PROSITE" id="PS00136">
    <property type="entry name" value="SUBTILASE_ASP"/>
    <property type="match status" value="1"/>
</dbReference>
<sequence>MAAPSKRDSPAPLLVSRGSRTVAGKYIVKMKSEMSIQAMNAAISSIKAHADHTYSQSFNGFAASLSPDQLQKLRQDPDVDFIEQDSVVTISTTASQSGADWGLARISNRKAGGTVYTYDRSAGDGTCAFVIDTGVEASHPEFEGRAKFLKNFAGDMEDSDGHGHGTHVCGTIASKTYGVSKKTKIFAVKVLDSTGYGTTSAVIAGMDYVTAQAKNQNCPKGVVVNMSLGGSKSTAVNLAAAGITKAGLFLAAAAGNDADDASNASPASEKSVCTVGATTKADVFAPYSNMGPMVDILAPGSDILSTWIGGATNTISGTSMATPHVAGIAAYFLGKGRKVAGLCDYIVRNGVKNAIKNVPSDTLNVIINNRGGR</sequence>
<dbReference type="InterPro" id="IPR050131">
    <property type="entry name" value="Peptidase_S8_subtilisin-like"/>
</dbReference>
<dbReference type="InterPro" id="IPR023827">
    <property type="entry name" value="Peptidase_S8_Asp-AS"/>
</dbReference>
<dbReference type="InterPro" id="IPR022398">
    <property type="entry name" value="Peptidase_S8_His-AS"/>
</dbReference>
<reference evidence="10" key="1">
    <citation type="journal article" date="2020" name="bioRxiv">
        <title>Whole genome comparisons of ergot fungi reveals the divergence and evolution of species within the genus Claviceps are the result of varying mechanisms driving genome evolution and host range expansion.</title>
        <authorList>
            <person name="Wyka S.A."/>
            <person name="Mondo S.J."/>
            <person name="Liu M."/>
            <person name="Dettman J."/>
            <person name="Nalam V."/>
            <person name="Broders K.D."/>
        </authorList>
    </citation>
    <scope>NUCLEOTIDE SEQUENCE</scope>
    <source>
        <strain evidence="10">CCC 489</strain>
    </source>
</reference>
<evidence type="ECO:0000313" key="10">
    <source>
        <dbReference type="EMBL" id="KAG5929952.1"/>
    </source>
</evidence>
<feature type="active site" description="Charge relay system" evidence="6">
    <location>
        <position position="132"/>
    </location>
</feature>
<keyword evidence="4 6" id="KW-0378">Hydrolase</keyword>
<dbReference type="GO" id="GO:0004252">
    <property type="term" value="F:serine-type endopeptidase activity"/>
    <property type="evidence" value="ECO:0007669"/>
    <property type="project" value="UniProtKB-UniRule"/>
</dbReference>
<evidence type="ECO:0000256" key="3">
    <source>
        <dbReference type="ARBA" id="ARBA00022729"/>
    </source>
</evidence>
<dbReference type="PANTHER" id="PTHR43806:SF58">
    <property type="entry name" value="ALKALINE PROTEASE 1-RELATED"/>
    <property type="match status" value="1"/>
</dbReference>
<feature type="active site" description="Charge relay system" evidence="6">
    <location>
        <position position="319"/>
    </location>
</feature>
<dbReference type="CDD" id="cd04077">
    <property type="entry name" value="Peptidases_S8_PCSK9_ProteinaseK_like"/>
    <property type="match status" value="1"/>
</dbReference>
<dbReference type="SUPFAM" id="SSF52743">
    <property type="entry name" value="Subtilisin-like"/>
    <property type="match status" value="1"/>
</dbReference>
<dbReference type="EMBL" id="SRPY01000031">
    <property type="protein sequence ID" value="KAG5929952.1"/>
    <property type="molecule type" value="Genomic_DNA"/>
</dbReference>
<accession>A0A8K0JCS8</accession>
<dbReference type="PROSITE" id="PS00138">
    <property type="entry name" value="SUBTILASE_SER"/>
    <property type="match status" value="1"/>
</dbReference>
<dbReference type="Gene3D" id="3.30.70.80">
    <property type="entry name" value="Peptidase S8 propeptide/proteinase inhibitor I9"/>
    <property type="match status" value="1"/>
</dbReference>
<name>A0A8K0JCS8_9HYPO</name>
<dbReference type="FunFam" id="3.40.50.200:FF:000014">
    <property type="entry name" value="Proteinase K"/>
    <property type="match status" value="1"/>
</dbReference>
<dbReference type="Proteomes" id="UP000811619">
    <property type="component" value="Unassembled WGS sequence"/>
</dbReference>
<dbReference type="PROSITE" id="PS51892">
    <property type="entry name" value="SUBTILASE"/>
    <property type="match status" value="1"/>
</dbReference>
<keyword evidence="2 6" id="KW-0645">Protease</keyword>
<dbReference type="InterPro" id="IPR010259">
    <property type="entry name" value="S8pro/Inhibitor_I9"/>
</dbReference>
<dbReference type="AlphaFoldDB" id="A0A8K0JCS8"/>
<evidence type="ECO:0000313" key="11">
    <source>
        <dbReference type="Proteomes" id="UP000811619"/>
    </source>
</evidence>
<evidence type="ECO:0000256" key="6">
    <source>
        <dbReference type="PROSITE-ProRule" id="PRU01240"/>
    </source>
</evidence>
<evidence type="ECO:0000259" key="8">
    <source>
        <dbReference type="Pfam" id="PF00082"/>
    </source>
</evidence>
<dbReference type="GO" id="GO:0005576">
    <property type="term" value="C:extracellular region"/>
    <property type="evidence" value="ECO:0007669"/>
    <property type="project" value="UniProtKB-ARBA"/>
</dbReference>
<dbReference type="InterPro" id="IPR000209">
    <property type="entry name" value="Peptidase_S8/S53_dom"/>
</dbReference>
<proteinExistence type="inferred from homology"/>
<gene>
    <name evidence="10" type="ORF">E4U42_003687</name>
</gene>
<dbReference type="SUPFAM" id="SSF54897">
    <property type="entry name" value="Protease propeptides/inhibitors"/>
    <property type="match status" value="1"/>
</dbReference>
<dbReference type="InterPro" id="IPR034193">
    <property type="entry name" value="PCSK9_ProteinaseK-like"/>
</dbReference>
<evidence type="ECO:0000256" key="4">
    <source>
        <dbReference type="ARBA" id="ARBA00022801"/>
    </source>
</evidence>
<evidence type="ECO:0000256" key="2">
    <source>
        <dbReference type="ARBA" id="ARBA00022670"/>
    </source>
</evidence>
<dbReference type="Pfam" id="PF00082">
    <property type="entry name" value="Peptidase_S8"/>
    <property type="match status" value="1"/>
</dbReference>
<keyword evidence="11" id="KW-1185">Reference proteome</keyword>
<protein>
    <recommendedName>
        <fullName evidence="12">Endopeptidase K</fullName>
    </recommendedName>
</protein>
<comment type="similarity">
    <text evidence="1 6 7">Belongs to the peptidase S8 family.</text>
</comment>
<evidence type="ECO:0000256" key="1">
    <source>
        <dbReference type="ARBA" id="ARBA00011073"/>
    </source>
</evidence>
<dbReference type="InterPro" id="IPR023828">
    <property type="entry name" value="Peptidase_S8_Ser-AS"/>
</dbReference>
<organism evidence="10 11">
    <name type="scientific">Claviceps africana</name>
    <dbReference type="NCBI Taxonomy" id="83212"/>
    <lineage>
        <taxon>Eukaryota</taxon>
        <taxon>Fungi</taxon>
        <taxon>Dikarya</taxon>
        <taxon>Ascomycota</taxon>
        <taxon>Pezizomycotina</taxon>
        <taxon>Sordariomycetes</taxon>
        <taxon>Hypocreomycetidae</taxon>
        <taxon>Hypocreales</taxon>
        <taxon>Clavicipitaceae</taxon>
        <taxon>Claviceps</taxon>
    </lineage>
</organism>
<dbReference type="OrthoDB" id="206201at2759"/>
<dbReference type="Pfam" id="PF05922">
    <property type="entry name" value="Inhibitor_I9"/>
    <property type="match status" value="1"/>
</dbReference>
<dbReference type="PROSITE" id="PS00137">
    <property type="entry name" value="SUBTILASE_HIS"/>
    <property type="match status" value="1"/>
</dbReference>
<dbReference type="PRINTS" id="PR00723">
    <property type="entry name" value="SUBTILISIN"/>
</dbReference>
<dbReference type="InterPro" id="IPR037045">
    <property type="entry name" value="S8pro/Inhibitor_I9_sf"/>
</dbReference>
<dbReference type="PANTHER" id="PTHR43806">
    <property type="entry name" value="PEPTIDASE S8"/>
    <property type="match status" value="1"/>
</dbReference>
<dbReference type="InterPro" id="IPR015500">
    <property type="entry name" value="Peptidase_S8_subtilisin-rel"/>
</dbReference>